<accession>A0A0F9GBS3</accession>
<comment type="caution">
    <text evidence="1">The sequence shown here is derived from an EMBL/GenBank/DDBJ whole genome shotgun (WGS) entry which is preliminary data.</text>
</comment>
<feature type="non-terminal residue" evidence="1">
    <location>
        <position position="65"/>
    </location>
</feature>
<sequence length="65" mass="7360">MKRFLVISDLHCGHEVGLTAPSHDITRGRLARFSPMRKTIYKWAVKTIDSLRPIDILLVNGDAID</sequence>
<proteinExistence type="predicted"/>
<name>A0A0F9GBS3_9ZZZZ</name>
<gene>
    <name evidence="1" type="ORF">LCGC14_1929760</name>
</gene>
<dbReference type="EMBL" id="LAZR01020705">
    <property type="protein sequence ID" value="KKL87926.1"/>
    <property type="molecule type" value="Genomic_DNA"/>
</dbReference>
<evidence type="ECO:0008006" key="2">
    <source>
        <dbReference type="Google" id="ProtNLM"/>
    </source>
</evidence>
<reference evidence="1" key="1">
    <citation type="journal article" date="2015" name="Nature">
        <title>Complex archaea that bridge the gap between prokaryotes and eukaryotes.</title>
        <authorList>
            <person name="Spang A."/>
            <person name="Saw J.H."/>
            <person name="Jorgensen S.L."/>
            <person name="Zaremba-Niedzwiedzka K."/>
            <person name="Martijn J."/>
            <person name="Lind A.E."/>
            <person name="van Eijk R."/>
            <person name="Schleper C."/>
            <person name="Guy L."/>
            <person name="Ettema T.J."/>
        </authorList>
    </citation>
    <scope>NUCLEOTIDE SEQUENCE</scope>
</reference>
<dbReference type="InterPro" id="IPR029052">
    <property type="entry name" value="Metallo-depent_PP-like"/>
</dbReference>
<evidence type="ECO:0000313" key="1">
    <source>
        <dbReference type="EMBL" id="KKL87926.1"/>
    </source>
</evidence>
<protein>
    <recommendedName>
        <fullName evidence="2">Calcineurin-like phosphoesterase domain-containing protein</fullName>
    </recommendedName>
</protein>
<organism evidence="1">
    <name type="scientific">marine sediment metagenome</name>
    <dbReference type="NCBI Taxonomy" id="412755"/>
    <lineage>
        <taxon>unclassified sequences</taxon>
        <taxon>metagenomes</taxon>
        <taxon>ecological metagenomes</taxon>
    </lineage>
</organism>
<dbReference type="SUPFAM" id="SSF56300">
    <property type="entry name" value="Metallo-dependent phosphatases"/>
    <property type="match status" value="1"/>
</dbReference>
<dbReference type="AlphaFoldDB" id="A0A0F9GBS3"/>